<dbReference type="PROSITE" id="PS00108">
    <property type="entry name" value="PROTEIN_KINASE_ST"/>
    <property type="match status" value="1"/>
</dbReference>
<evidence type="ECO:0000256" key="9">
    <source>
        <dbReference type="SAM" id="MobiDB-lite"/>
    </source>
</evidence>
<dbReference type="EMBL" id="BEGY01000208">
    <property type="protein sequence ID" value="GAX85956.1"/>
    <property type="molecule type" value="Genomic_DNA"/>
</dbReference>
<evidence type="ECO:0000259" key="10">
    <source>
        <dbReference type="PROSITE" id="PS50011"/>
    </source>
</evidence>
<sequence length="427" mass="47437">MELADGGDLFNKKAQFEGRTMMALEQNVVQRVILPLLGALDYLHTRGIMHRDVKLENILLSKSTAAIKLADFGLSIDSLRERPVTRVGTTEYMAPEILECPIKDYPEENKDRWDLAYDQSVDVWALGILAYELLQGQCPKDKDYVSQKVKNPQTLNLPKMLCFPTRMSPQAEDFISQILQKEASKRPSCEALLGHPWIAAFIIPSRPRLLTSLVFKDAGERHSPPVVFSTGQTNCTQHNPFNALVVGANKAGANNASSLSGLDYERNYVSKEASYRRLDRDDVLQTKGLRLTAVKISSSSGPRTQPPARDRSQQKYLQIRRTLSMMNTSAAGTTKASLGKNDKAWSTVDCKGSTASTAGTSNNNQSSMPSSLRQDNKGVVVCIDRSFHQQSTIIRNDESAELAAAKIMHVSIKSKQQPQQRLRGQRL</sequence>
<keyword evidence="1" id="KW-0723">Serine/threonine-protein kinase</keyword>
<keyword evidence="5 7" id="KW-0067">ATP-binding</keyword>
<keyword evidence="4" id="KW-0418">Kinase</keyword>
<dbReference type="InterPro" id="IPR030616">
    <property type="entry name" value="Aur-like"/>
</dbReference>
<dbReference type="SMART" id="SM00220">
    <property type="entry name" value="S_TKc"/>
    <property type="match status" value="1"/>
</dbReference>
<dbReference type="STRING" id="1157962.A0A250XSE6"/>
<evidence type="ECO:0000256" key="2">
    <source>
        <dbReference type="ARBA" id="ARBA00022679"/>
    </source>
</evidence>
<evidence type="ECO:0000256" key="6">
    <source>
        <dbReference type="PIRSR" id="PIRSR630616-1"/>
    </source>
</evidence>
<dbReference type="GO" id="GO:0005524">
    <property type="term" value="F:ATP binding"/>
    <property type="evidence" value="ECO:0007669"/>
    <property type="project" value="UniProtKB-KW"/>
</dbReference>
<evidence type="ECO:0000256" key="5">
    <source>
        <dbReference type="ARBA" id="ARBA00022840"/>
    </source>
</evidence>
<feature type="domain" description="Protein kinase" evidence="10">
    <location>
        <begin position="1"/>
        <end position="198"/>
    </location>
</feature>
<dbReference type="SUPFAM" id="SSF56112">
    <property type="entry name" value="Protein kinase-like (PK-like)"/>
    <property type="match status" value="1"/>
</dbReference>
<feature type="region of interest" description="Disordered" evidence="9">
    <location>
        <begin position="352"/>
        <end position="374"/>
    </location>
</feature>
<name>A0A250XSE6_9CHLO</name>
<dbReference type="PANTHER" id="PTHR24350">
    <property type="entry name" value="SERINE/THREONINE-PROTEIN KINASE IAL-RELATED"/>
    <property type="match status" value="1"/>
</dbReference>
<dbReference type="InterPro" id="IPR008271">
    <property type="entry name" value="Ser/Thr_kinase_AS"/>
</dbReference>
<evidence type="ECO:0000256" key="4">
    <source>
        <dbReference type="ARBA" id="ARBA00022777"/>
    </source>
</evidence>
<evidence type="ECO:0000256" key="7">
    <source>
        <dbReference type="PIRSR" id="PIRSR630616-2"/>
    </source>
</evidence>
<dbReference type="Pfam" id="PF00069">
    <property type="entry name" value="Pkinase"/>
    <property type="match status" value="1"/>
</dbReference>
<feature type="binding site" evidence="7">
    <location>
        <begin position="2"/>
        <end position="4"/>
    </location>
    <ligand>
        <name>ATP</name>
        <dbReference type="ChEBI" id="CHEBI:30616"/>
    </ligand>
</feature>
<dbReference type="InterPro" id="IPR011009">
    <property type="entry name" value="Kinase-like_dom_sf"/>
</dbReference>
<dbReference type="PROSITE" id="PS50011">
    <property type="entry name" value="PROTEIN_KINASE_DOM"/>
    <property type="match status" value="1"/>
</dbReference>
<feature type="cross-link" description="Glycyl lysine isopeptide (Lys-Gly) (interchain with G-Cter in SUMO2)" evidence="8">
    <location>
        <position position="54"/>
    </location>
</feature>
<dbReference type="Proteomes" id="UP000232323">
    <property type="component" value="Unassembled WGS sequence"/>
</dbReference>
<evidence type="ECO:0000256" key="8">
    <source>
        <dbReference type="PIRSR" id="PIRSR630616-3"/>
    </source>
</evidence>
<proteinExistence type="predicted"/>
<dbReference type="Gene3D" id="1.10.510.10">
    <property type="entry name" value="Transferase(Phosphotransferase) domain 1"/>
    <property type="match status" value="1"/>
</dbReference>
<gene>
    <name evidence="11" type="ORF">CEUSTIGMA_g13372.t1</name>
</gene>
<feature type="binding site" evidence="7">
    <location>
        <begin position="56"/>
        <end position="57"/>
    </location>
    <ligand>
        <name>ATP</name>
        <dbReference type="ChEBI" id="CHEBI:30616"/>
    </ligand>
</feature>
<organism evidence="11 12">
    <name type="scientific">Chlamydomonas eustigma</name>
    <dbReference type="NCBI Taxonomy" id="1157962"/>
    <lineage>
        <taxon>Eukaryota</taxon>
        <taxon>Viridiplantae</taxon>
        <taxon>Chlorophyta</taxon>
        <taxon>core chlorophytes</taxon>
        <taxon>Chlorophyceae</taxon>
        <taxon>CS clade</taxon>
        <taxon>Chlamydomonadales</taxon>
        <taxon>Chlamydomonadaceae</taxon>
        <taxon>Chlamydomonas</taxon>
    </lineage>
</organism>
<protein>
    <recommendedName>
        <fullName evidence="10">Protein kinase domain-containing protein</fullName>
    </recommendedName>
</protein>
<evidence type="ECO:0000256" key="1">
    <source>
        <dbReference type="ARBA" id="ARBA00022527"/>
    </source>
</evidence>
<feature type="compositionally biased region" description="Polar residues" evidence="9">
    <location>
        <begin position="353"/>
        <end position="373"/>
    </location>
</feature>
<accession>A0A250XSE6</accession>
<reference evidence="11 12" key="1">
    <citation type="submission" date="2017-08" db="EMBL/GenBank/DDBJ databases">
        <title>Acidophilic green algal genome provides insights into adaptation to an acidic environment.</title>
        <authorList>
            <person name="Hirooka S."/>
            <person name="Hirose Y."/>
            <person name="Kanesaki Y."/>
            <person name="Higuchi S."/>
            <person name="Fujiwara T."/>
            <person name="Onuma R."/>
            <person name="Era A."/>
            <person name="Ohbayashi R."/>
            <person name="Uzuka A."/>
            <person name="Nozaki H."/>
            <person name="Yoshikawa H."/>
            <person name="Miyagishima S.Y."/>
        </authorList>
    </citation>
    <scope>NUCLEOTIDE SEQUENCE [LARGE SCALE GENOMIC DNA]</scope>
    <source>
        <strain evidence="11 12">NIES-2499</strain>
    </source>
</reference>
<dbReference type="AlphaFoldDB" id="A0A250XSE6"/>
<evidence type="ECO:0000313" key="12">
    <source>
        <dbReference type="Proteomes" id="UP000232323"/>
    </source>
</evidence>
<dbReference type="OrthoDB" id="377346at2759"/>
<keyword evidence="3 7" id="KW-0547">Nucleotide-binding</keyword>
<comment type="caution">
    <text evidence="11">The sequence shown here is derived from an EMBL/GenBank/DDBJ whole genome shotgun (WGS) entry which is preliminary data.</text>
</comment>
<evidence type="ECO:0000256" key="3">
    <source>
        <dbReference type="ARBA" id="ARBA00022741"/>
    </source>
</evidence>
<dbReference type="GO" id="GO:0004674">
    <property type="term" value="F:protein serine/threonine kinase activity"/>
    <property type="evidence" value="ECO:0007669"/>
    <property type="project" value="UniProtKB-KW"/>
</dbReference>
<keyword evidence="12" id="KW-1185">Reference proteome</keyword>
<keyword evidence="2" id="KW-0808">Transferase</keyword>
<feature type="active site" description="Proton acceptor" evidence="6">
    <location>
        <position position="52"/>
    </location>
</feature>
<dbReference type="InterPro" id="IPR000719">
    <property type="entry name" value="Prot_kinase_dom"/>
</dbReference>
<feature type="binding site" evidence="7">
    <location>
        <position position="71"/>
    </location>
    <ligand>
        <name>ATP</name>
        <dbReference type="ChEBI" id="CHEBI:30616"/>
    </ligand>
</feature>
<evidence type="ECO:0000313" key="11">
    <source>
        <dbReference type="EMBL" id="GAX85956.1"/>
    </source>
</evidence>